<evidence type="ECO:0000313" key="2">
    <source>
        <dbReference type="Proteomes" id="UP000295361"/>
    </source>
</evidence>
<dbReference type="EMBL" id="SNXS01000013">
    <property type="protein sequence ID" value="TDP61398.1"/>
    <property type="molecule type" value="Genomic_DNA"/>
</dbReference>
<dbReference type="AlphaFoldDB" id="A0A4R6QFW8"/>
<dbReference type="InterPro" id="IPR011002">
    <property type="entry name" value="FliG_a-hlx"/>
</dbReference>
<comment type="caution">
    <text evidence="1">The sequence shown here is derived from an EMBL/GenBank/DDBJ whole genome shotgun (WGS) entry which is preliminary data.</text>
</comment>
<dbReference type="SUPFAM" id="SSF48029">
    <property type="entry name" value="FliG"/>
    <property type="match status" value="1"/>
</dbReference>
<accession>A0A4R6QFW8</accession>
<gene>
    <name evidence="1" type="ORF">DES47_11381</name>
</gene>
<keyword evidence="2" id="KW-1185">Reference proteome</keyword>
<name>A0A4R6QFW8_9BURK</name>
<protein>
    <submittedName>
        <fullName evidence="1">Uncharacterized protein</fullName>
    </submittedName>
</protein>
<organism evidence="1 2">
    <name type="scientific">Roseateles toxinivorans</name>
    <dbReference type="NCBI Taxonomy" id="270368"/>
    <lineage>
        <taxon>Bacteria</taxon>
        <taxon>Pseudomonadati</taxon>
        <taxon>Pseudomonadota</taxon>
        <taxon>Betaproteobacteria</taxon>
        <taxon>Burkholderiales</taxon>
        <taxon>Sphaerotilaceae</taxon>
        <taxon>Roseateles</taxon>
    </lineage>
</organism>
<dbReference type="InParanoid" id="A0A4R6QFW8"/>
<evidence type="ECO:0000313" key="1">
    <source>
        <dbReference type="EMBL" id="TDP61398.1"/>
    </source>
</evidence>
<proteinExistence type="predicted"/>
<sequence length="203" mass="22257">MSPAHGPAVFETEGMRRCALLLHSVGADDRAWLLDCLADQQQSALRGLLVELEQLGIPRQPELLRQALPVADGASPAPVDPAQALIRRLSALPVDSVEGLLRSEPADVIARLLAMAPWPWEADLLHRMPALKQQEIKEQRPYWTAEYAGSRAARRVDQSLLRALLQSADEYPATSPDRRTAAAGFRSRAGAWLAHLLKKGGRP</sequence>
<dbReference type="Proteomes" id="UP000295361">
    <property type="component" value="Unassembled WGS sequence"/>
</dbReference>
<reference evidence="1 2" key="1">
    <citation type="submission" date="2019-03" db="EMBL/GenBank/DDBJ databases">
        <title>Genomic Encyclopedia of Type Strains, Phase IV (KMG-IV): sequencing the most valuable type-strain genomes for metagenomic binning, comparative biology and taxonomic classification.</title>
        <authorList>
            <person name="Goeker M."/>
        </authorList>
    </citation>
    <scope>NUCLEOTIDE SEQUENCE [LARGE SCALE GENOMIC DNA]</scope>
    <source>
        <strain evidence="1 2">DSM 16998</strain>
    </source>
</reference>